<dbReference type="AlphaFoldDB" id="A0A1B3IJ02"/>
<evidence type="ECO:0000256" key="1">
    <source>
        <dbReference type="SAM" id="SignalP"/>
    </source>
</evidence>
<feature type="chain" id="PRO_5008548542" evidence="1">
    <location>
        <begin position="25"/>
        <end position="78"/>
    </location>
</feature>
<feature type="signal peptide" evidence="1">
    <location>
        <begin position="1"/>
        <end position="24"/>
    </location>
</feature>
<dbReference type="EMBL" id="KU643081">
    <property type="protein sequence ID" value="AOF40173.1"/>
    <property type="molecule type" value="mRNA"/>
</dbReference>
<dbReference type="SMR" id="A0A1B3IJ02"/>
<sequence>MKLFVVMASTILLALTVHIAEVWCFEDSRGLEDDANFQELARSPVFCRNKCLKEYIPTNCIEYCTKRGLWPPTTSLPP</sequence>
<organism evidence="2">
    <name type="scientific">Hadogenes troglodytes</name>
    <dbReference type="NCBI Taxonomy" id="1577150"/>
    <lineage>
        <taxon>Eukaryota</taxon>
        <taxon>Metazoa</taxon>
        <taxon>Ecdysozoa</taxon>
        <taxon>Arthropoda</taxon>
        <taxon>Chelicerata</taxon>
        <taxon>Arachnida</taxon>
        <taxon>Scorpiones</taxon>
        <taxon>Iurida</taxon>
        <taxon>Scorpionoidea</taxon>
        <taxon>Hemiscorpiidae</taxon>
        <taxon>Hadogenes</taxon>
    </lineage>
</organism>
<reference evidence="2" key="1">
    <citation type="journal article" date="2016" name="J. Proteomics">
        <title>Transcriptomic analysis of the venom glands from the scorpion Hadogenes troglodytes revealed unique and extremely high diversity of the venom peptides.</title>
        <authorList>
            <person name="Zhong J."/>
            <person name="Zeng X.C."/>
            <person name="Zeng X."/>
            <person name="Nie Y."/>
            <person name="Zhang L."/>
            <person name="Wu S."/>
            <person name="Bao A."/>
        </authorList>
    </citation>
    <scope>NUCLEOTIDE SEQUENCE</scope>
</reference>
<protein>
    <submittedName>
        <fullName evidence="2">Venom peptide HtC4Tx1</fullName>
    </submittedName>
</protein>
<keyword evidence="1" id="KW-0732">Signal</keyword>
<evidence type="ECO:0000313" key="2">
    <source>
        <dbReference type="EMBL" id="AOF40173.1"/>
    </source>
</evidence>
<proteinExistence type="evidence at transcript level"/>
<accession>A0A1B3IJ02</accession>
<name>A0A1B3IJ02_9SCOR</name>